<dbReference type="STRING" id="1365824.V5ELW3"/>
<feature type="domain" description="TrmE-type G" evidence="1">
    <location>
        <begin position="134"/>
        <end position="301"/>
    </location>
</feature>
<dbReference type="InterPro" id="IPR006073">
    <property type="entry name" value="GTP-bd"/>
</dbReference>
<dbReference type="Pfam" id="PF01926">
    <property type="entry name" value="MMR_HSR1"/>
    <property type="match status" value="1"/>
</dbReference>
<dbReference type="Gene3D" id="3.40.50.300">
    <property type="entry name" value="P-loop containing nucleotide triphosphate hydrolases"/>
    <property type="match status" value="1"/>
</dbReference>
<dbReference type="InterPro" id="IPR031168">
    <property type="entry name" value="G_TrmE"/>
</dbReference>
<dbReference type="PROSITE" id="PS51709">
    <property type="entry name" value="G_TRME"/>
    <property type="match status" value="1"/>
</dbReference>
<dbReference type="eggNOG" id="KOG1191">
    <property type="taxonomic scope" value="Eukaryota"/>
</dbReference>
<dbReference type="OMA" id="EFHCHGG"/>
<dbReference type="CDD" id="cd04164">
    <property type="entry name" value="trmE"/>
    <property type="match status" value="1"/>
</dbReference>
<dbReference type="AlphaFoldDB" id="V5ELW3"/>
<accession>V5ELW3</accession>
<keyword evidence="3" id="KW-1185">Reference proteome</keyword>
<reference evidence="3" key="1">
    <citation type="journal article" date="2013" name="Genome Announc.">
        <title>Draft genome sequence of Pseudozyma brasiliensis sp. nov. strain GHG001, a high producer of endo-1,4-xylanase isolated from an insect pest of sugarcane.</title>
        <authorList>
            <person name="Oliveira J.V.D.C."/>
            <person name="dos Santos R.A.C."/>
            <person name="Borges T.A."/>
            <person name="Riano-Pachon D.M."/>
            <person name="Goldman G.H."/>
        </authorList>
    </citation>
    <scope>NUCLEOTIDE SEQUENCE [LARGE SCALE GENOMIC DNA]</scope>
    <source>
        <strain evidence="3">GHG001</strain>
    </source>
</reference>
<dbReference type="NCBIfam" id="TIGR00231">
    <property type="entry name" value="small_GTP"/>
    <property type="match status" value="1"/>
</dbReference>
<dbReference type="GO" id="GO:0005739">
    <property type="term" value="C:mitochondrion"/>
    <property type="evidence" value="ECO:0007669"/>
    <property type="project" value="TreeGrafter"/>
</dbReference>
<dbReference type="GO" id="GO:0005525">
    <property type="term" value="F:GTP binding"/>
    <property type="evidence" value="ECO:0007669"/>
    <property type="project" value="InterPro"/>
</dbReference>
<organism evidence="2 3">
    <name type="scientific">Kalmanozyma brasiliensis (strain GHG001)</name>
    <name type="common">Yeast</name>
    <name type="synonym">Pseudozyma brasiliensis</name>
    <dbReference type="NCBI Taxonomy" id="1365824"/>
    <lineage>
        <taxon>Eukaryota</taxon>
        <taxon>Fungi</taxon>
        <taxon>Dikarya</taxon>
        <taxon>Basidiomycota</taxon>
        <taxon>Ustilaginomycotina</taxon>
        <taxon>Ustilaginomycetes</taxon>
        <taxon>Ustilaginales</taxon>
        <taxon>Ustilaginaceae</taxon>
        <taxon>Kalmanozyma</taxon>
    </lineage>
</organism>
<dbReference type="EMBL" id="KI545873">
    <property type="protein sequence ID" value="EST06065.1"/>
    <property type="molecule type" value="Genomic_DNA"/>
</dbReference>
<evidence type="ECO:0000313" key="3">
    <source>
        <dbReference type="Proteomes" id="UP000019377"/>
    </source>
</evidence>
<sequence length="383" mass="41397">MAEPGEFTRRAFENGRLDLASGEALGGLVNAETSVQRKVALQGTQGLQTKRFEEIRETLLGAMAMVEALIDFSDEDGVEEGTWAKARERVEALGELLRSELGISSEHEDTRRTEGMGGQENKHIRHIGEILTTGVRLAIYGPPNAGKSSLLNRLADRNAAIVSDIPGTTRDVLQVHLDLGGYKVIVYDTAGIRDDPILDGSSSSLDQIERIGIDRAKQVIKAADLALLVLPANDPHAFSESIIRPDAYTSTDPDLILYNKSDLLPDSHKSVATSNALTFTGSVRTNEGISDLISSLARLISTKYALSSNEAPLITQSRHRCHLHECLAHIDAFQQMATAAEPDLVLAAEELRYAAKAVGKVTGRDVSPDEILGSIFATFCIGK</sequence>
<dbReference type="InterPro" id="IPR027417">
    <property type="entry name" value="P-loop_NTPase"/>
</dbReference>
<dbReference type="SUPFAM" id="SSF52540">
    <property type="entry name" value="P-loop containing nucleoside triphosphate hydrolases"/>
    <property type="match status" value="1"/>
</dbReference>
<evidence type="ECO:0000313" key="2">
    <source>
        <dbReference type="EMBL" id="EST06065.1"/>
    </source>
</evidence>
<name>V5ELW3_KALBG</name>
<dbReference type="GeneID" id="27420207"/>
<dbReference type="GO" id="GO:0030488">
    <property type="term" value="P:tRNA methylation"/>
    <property type="evidence" value="ECO:0007669"/>
    <property type="project" value="TreeGrafter"/>
</dbReference>
<dbReference type="PANTHER" id="PTHR42714">
    <property type="entry name" value="TRNA MODIFICATION GTPASE GTPBP3"/>
    <property type="match status" value="1"/>
</dbReference>
<dbReference type="SUPFAM" id="SSF116878">
    <property type="entry name" value="TrmE connector domain"/>
    <property type="match status" value="1"/>
</dbReference>
<dbReference type="Pfam" id="PF12631">
    <property type="entry name" value="MnmE_helical"/>
    <property type="match status" value="1"/>
</dbReference>
<dbReference type="Gene3D" id="1.20.120.430">
    <property type="entry name" value="tRNA modification GTPase MnmE domain 2"/>
    <property type="match status" value="1"/>
</dbReference>
<dbReference type="GO" id="GO:0002098">
    <property type="term" value="P:tRNA wobble uridine modification"/>
    <property type="evidence" value="ECO:0007669"/>
    <property type="project" value="TreeGrafter"/>
</dbReference>
<dbReference type="InterPro" id="IPR027368">
    <property type="entry name" value="MnmE_dom2"/>
</dbReference>
<dbReference type="PANTHER" id="PTHR42714:SF2">
    <property type="entry name" value="TRNA MODIFICATION GTPASE GTPBP3, MITOCHONDRIAL"/>
    <property type="match status" value="1"/>
</dbReference>
<dbReference type="OrthoDB" id="188276at2759"/>
<dbReference type="HOGENOM" id="CLU_019624_3_1_1"/>
<proteinExistence type="predicted"/>
<dbReference type="Proteomes" id="UP000019377">
    <property type="component" value="Unassembled WGS sequence"/>
</dbReference>
<protein>
    <recommendedName>
        <fullName evidence="1">TrmE-type G domain-containing protein</fullName>
    </recommendedName>
</protein>
<dbReference type="InterPro" id="IPR025867">
    <property type="entry name" value="MnmE_helical"/>
</dbReference>
<evidence type="ECO:0000259" key="1">
    <source>
        <dbReference type="PROSITE" id="PS51709"/>
    </source>
</evidence>
<dbReference type="InterPro" id="IPR005225">
    <property type="entry name" value="Small_GTP-bd"/>
</dbReference>
<gene>
    <name evidence="2" type="ORF">PSEUBRA_SCAF3g03592</name>
</gene>